<reference evidence="3 4" key="1">
    <citation type="submission" date="2017-06" db="EMBL/GenBank/DDBJ databases">
        <title>Sequencing and comparative analysis of myxobacterial genomes.</title>
        <authorList>
            <person name="Rupp O."/>
            <person name="Goesmann A."/>
            <person name="Sogaard-Andersen L."/>
        </authorList>
    </citation>
    <scope>NUCLEOTIDE SEQUENCE [LARGE SCALE GENOMIC DNA]</scope>
    <source>
        <strain evidence="3 4">DSM 52655</strain>
    </source>
</reference>
<name>A0A250IX20_9BACT</name>
<organism evidence="3 4">
    <name type="scientific">Cystobacter fuscus</name>
    <dbReference type="NCBI Taxonomy" id="43"/>
    <lineage>
        <taxon>Bacteria</taxon>
        <taxon>Pseudomonadati</taxon>
        <taxon>Myxococcota</taxon>
        <taxon>Myxococcia</taxon>
        <taxon>Myxococcales</taxon>
        <taxon>Cystobacterineae</taxon>
        <taxon>Archangiaceae</taxon>
        <taxon>Cystobacter</taxon>
    </lineage>
</organism>
<keyword evidence="2" id="KW-0472">Membrane</keyword>
<protein>
    <recommendedName>
        <fullName evidence="5">Protein kinase</fullName>
    </recommendedName>
</protein>
<sequence>MNRRNRVGKLTVLRRFRGAGRDVGRVYAARDEETGAPAVMVGPGRVGDWRPVRGWKLTVLGGDQPRRASLRVDRAPRGASLADLSTLLLRLALVVGDLARRRDAREHLMTPGWRLRPPPRLVLPAALAVVAVVALVLLPLRVLERPELPPVEAARTSDEAPSAWAPTQGVFPAGPMPAKPFERQKRPPCDPELEDEVRGGCWTRLKSVAPCPAKAYEHEGQCYLPTLAAPKPSQSIQP</sequence>
<evidence type="ECO:0000313" key="3">
    <source>
        <dbReference type="EMBL" id="ATB36279.1"/>
    </source>
</evidence>
<dbReference type="Proteomes" id="UP000217257">
    <property type="component" value="Chromosome"/>
</dbReference>
<evidence type="ECO:0000313" key="4">
    <source>
        <dbReference type="Proteomes" id="UP000217257"/>
    </source>
</evidence>
<accession>A0A250IX20</accession>
<feature type="transmembrane region" description="Helical" evidence="2">
    <location>
        <begin position="121"/>
        <end position="140"/>
    </location>
</feature>
<dbReference type="AlphaFoldDB" id="A0A250IX20"/>
<dbReference type="EMBL" id="CP022098">
    <property type="protein sequence ID" value="ATB36279.1"/>
    <property type="molecule type" value="Genomic_DNA"/>
</dbReference>
<keyword evidence="2" id="KW-1133">Transmembrane helix</keyword>
<proteinExistence type="predicted"/>
<feature type="compositionally biased region" description="Basic and acidic residues" evidence="1">
    <location>
        <begin position="180"/>
        <end position="189"/>
    </location>
</feature>
<gene>
    <name evidence="3" type="ORF">CYFUS_001693</name>
</gene>
<feature type="region of interest" description="Disordered" evidence="1">
    <location>
        <begin position="152"/>
        <end position="196"/>
    </location>
</feature>
<keyword evidence="2" id="KW-0812">Transmembrane</keyword>
<dbReference type="KEGG" id="cfus:CYFUS_001693"/>
<evidence type="ECO:0008006" key="5">
    <source>
        <dbReference type="Google" id="ProtNLM"/>
    </source>
</evidence>
<evidence type="ECO:0000256" key="2">
    <source>
        <dbReference type="SAM" id="Phobius"/>
    </source>
</evidence>
<evidence type="ECO:0000256" key="1">
    <source>
        <dbReference type="SAM" id="MobiDB-lite"/>
    </source>
</evidence>